<dbReference type="RefSeq" id="WP_110187456.1">
    <property type="nucleotide sequence ID" value="NZ_CP177354.1"/>
</dbReference>
<evidence type="ECO:0000313" key="8">
    <source>
        <dbReference type="Proteomes" id="UP000248090"/>
    </source>
</evidence>
<feature type="compositionally biased region" description="Basic residues" evidence="5">
    <location>
        <begin position="119"/>
        <end position="128"/>
    </location>
</feature>
<dbReference type="EMBL" id="LAPT01000049">
    <property type="protein sequence ID" value="PXF31114.1"/>
    <property type="molecule type" value="Genomic_DNA"/>
</dbReference>
<comment type="similarity">
    <text evidence="1 4">Belongs to the HSP15 family.</text>
</comment>
<name>A0ABX5LWS0_9GAMM</name>
<keyword evidence="8" id="KW-1185">Reference proteome</keyword>
<comment type="caution">
    <text evidence="7">The sequence shown here is derived from an EMBL/GenBank/DDBJ whole genome shotgun (WGS) entry which is preliminary data.</text>
</comment>
<dbReference type="Gene3D" id="3.10.290.10">
    <property type="entry name" value="RNA-binding S4 domain"/>
    <property type="match status" value="1"/>
</dbReference>
<keyword evidence="2 4" id="KW-0694">RNA-binding</keyword>
<keyword evidence="3 4" id="KW-0238">DNA-binding</keyword>
<dbReference type="InterPro" id="IPR025708">
    <property type="entry name" value="HSP15"/>
</dbReference>
<evidence type="ECO:0000256" key="4">
    <source>
        <dbReference type="PIRNR" id="PIRNR016821"/>
    </source>
</evidence>
<dbReference type="SUPFAM" id="SSF55174">
    <property type="entry name" value="Alpha-L RNA-binding motif"/>
    <property type="match status" value="1"/>
</dbReference>
<feature type="compositionally biased region" description="Basic and acidic residues" evidence="5">
    <location>
        <begin position="95"/>
        <end position="105"/>
    </location>
</feature>
<dbReference type="Proteomes" id="UP000248090">
    <property type="component" value="Unassembled WGS sequence"/>
</dbReference>
<organism evidence="7 8">
    <name type="scientific">Pokkaliibacter plantistimulans</name>
    <dbReference type="NCBI Taxonomy" id="1635171"/>
    <lineage>
        <taxon>Bacteria</taxon>
        <taxon>Pseudomonadati</taxon>
        <taxon>Pseudomonadota</taxon>
        <taxon>Gammaproteobacteria</taxon>
        <taxon>Oceanospirillales</taxon>
        <taxon>Balneatrichaceae</taxon>
        <taxon>Pokkaliibacter</taxon>
    </lineage>
</organism>
<protein>
    <recommendedName>
        <fullName evidence="4">Heat shock protein 15</fullName>
    </recommendedName>
</protein>
<dbReference type="CDD" id="cd00165">
    <property type="entry name" value="S4"/>
    <property type="match status" value="1"/>
</dbReference>
<feature type="domain" description="RNA-binding S4" evidence="6">
    <location>
        <begin position="13"/>
        <end position="80"/>
    </location>
</feature>
<dbReference type="PROSITE" id="PS50889">
    <property type="entry name" value="S4"/>
    <property type="match status" value="1"/>
</dbReference>
<dbReference type="InterPro" id="IPR036986">
    <property type="entry name" value="S4_RNA-bd_sf"/>
</dbReference>
<reference evidence="7 8" key="1">
    <citation type="submission" date="2015-03" db="EMBL/GenBank/DDBJ databases">
        <authorList>
            <person name="Krishnan R."/>
            <person name="Midha S."/>
            <person name="Patil P.B."/>
            <person name="Rameshkumar N."/>
        </authorList>
    </citation>
    <scope>NUCLEOTIDE SEQUENCE [LARGE SCALE GENOMIC DNA]</scope>
    <source>
        <strain evidence="7 8">L1E11</strain>
    </source>
</reference>
<evidence type="ECO:0000256" key="1">
    <source>
        <dbReference type="ARBA" id="ARBA00008396"/>
    </source>
</evidence>
<dbReference type="SMART" id="SM00363">
    <property type="entry name" value="S4"/>
    <property type="match status" value="1"/>
</dbReference>
<evidence type="ECO:0000313" key="7">
    <source>
        <dbReference type="EMBL" id="PXF31114.1"/>
    </source>
</evidence>
<dbReference type="InterPro" id="IPR002942">
    <property type="entry name" value="S4_RNA-bd"/>
</dbReference>
<evidence type="ECO:0000259" key="6">
    <source>
        <dbReference type="SMART" id="SM00363"/>
    </source>
</evidence>
<sequence length="137" mass="15646">MSKKDIAQDDEGVRLDKWLWAARFFKTRNLAKEAIEGGKVHYNGAKGKPSRLVEVGAQINLRQGWDEKTIEVLVLSDQRRPAPEAQLLYQETADSVERREREAAQRKANSGALVSDHRPSKKERRQIVRFKSDVFSG</sequence>
<dbReference type="PIRSF" id="PIRSF016821">
    <property type="entry name" value="HSP15"/>
    <property type="match status" value="1"/>
</dbReference>
<evidence type="ECO:0000256" key="3">
    <source>
        <dbReference type="ARBA" id="ARBA00023125"/>
    </source>
</evidence>
<feature type="region of interest" description="Disordered" evidence="5">
    <location>
        <begin position="92"/>
        <end position="137"/>
    </location>
</feature>
<accession>A0ABX5LWS0</accession>
<dbReference type="NCBIfam" id="NF007673">
    <property type="entry name" value="PRK10348.1"/>
    <property type="match status" value="1"/>
</dbReference>
<gene>
    <name evidence="7" type="ORF">WH50_11580</name>
</gene>
<evidence type="ECO:0000256" key="5">
    <source>
        <dbReference type="SAM" id="MobiDB-lite"/>
    </source>
</evidence>
<evidence type="ECO:0000256" key="2">
    <source>
        <dbReference type="ARBA" id="ARBA00022884"/>
    </source>
</evidence>
<proteinExistence type="inferred from homology"/>
<dbReference type="Pfam" id="PF01479">
    <property type="entry name" value="S4"/>
    <property type="match status" value="1"/>
</dbReference>